<dbReference type="InterPro" id="IPR032190">
    <property type="entry name" value="NPC1_N"/>
</dbReference>
<dbReference type="AlphaFoldDB" id="A0A7K9A9Z4"/>
<feature type="transmembrane region" description="Helical" evidence="1">
    <location>
        <begin position="260"/>
        <end position="282"/>
    </location>
</feature>
<feature type="domain" description="Niemann-Pick C1 N-terminal" evidence="2">
    <location>
        <begin position="7"/>
        <end position="258"/>
    </location>
</feature>
<feature type="non-terminal residue" evidence="3">
    <location>
        <position position="289"/>
    </location>
</feature>
<organism evidence="3 4">
    <name type="scientific">Grallaria varia</name>
    <name type="common">variegated antpitta</name>
    <dbReference type="NCBI Taxonomy" id="117165"/>
    <lineage>
        <taxon>Eukaryota</taxon>
        <taxon>Metazoa</taxon>
        <taxon>Chordata</taxon>
        <taxon>Craniata</taxon>
        <taxon>Vertebrata</taxon>
        <taxon>Euteleostomi</taxon>
        <taxon>Archelosauria</taxon>
        <taxon>Archosauria</taxon>
        <taxon>Dinosauria</taxon>
        <taxon>Saurischia</taxon>
        <taxon>Theropoda</taxon>
        <taxon>Coelurosauria</taxon>
        <taxon>Aves</taxon>
        <taxon>Neognathae</taxon>
        <taxon>Neoaves</taxon>
        <taxon>Telluraves</taxon>
        <taxon>Australaves</taxon>
        <taxon>Passeriformes</taxon>
        <taxon>Formicariidae</taxon>
        <taxon>Grallaria</taxon>
    </lineage>
</organism>
<keyword evidence="1" id="KW-0472">Membrane</keyword>
<proteinExistence type="predicted"/>
<evidence type="ECO:0000313" key="3">
    <source>
        <dbReference type="EMBL" id="NXG24448.1"/>
    </source>
</evidence>
<dbReference type="PANTHER" id="PTHR45727">
    <property type="entry name" value="NPC INTRACELLULAR CHOLESTEROL TRANSPORTER 1"/>
    <property type="match status" value="1"/>
</dbReference>
<dbReference type="GO" id="GO:0042632">
    <property type="term" value="P:cholesterol homeostasis"/>
    <property type="evidence" value="ECO:0007669"/>
    <property type="project" value="TreeGrafter"/>
</dbReference>
<dbReference type="PANTHER" id="PTHR45727:SF3">
    <property type="entry name" value="NPC1-LIKE INTRACELLULAR CHOLESTEROL TRANSPORTER 1"/>
    <property type="match status" value="1"/>
</dbReference>
<keyword evidence="1" id="KW-0812">Transmembrane</keyword>
<dbReference type="Proteomes" id="UP000591535">
    <property type="component" value="Unassembled WGS sequence"/>
</dbReference>
<evidence type="ECO:0000256" key="1">
    <source>
        <dbReference type="SAM" id="Phobius"/>
    </source>
</evidence>
<dbReference type="GO" id="GO:0015918">
    <property type="term" value="P:sterol transport"/>
    <property type="evidence" value="ECO:0007669"/>
    <property type="project" value="TreeGrafter"/>
</dbReference>
<keyword evidence="1" id="KW-1133">Transmembrane helix</keyword>
<evidence type="ECO:0000313" key="4">
    <source>
        <dbReference type="Proteomes" id="UP000591535"/>
    </source>
</evidence>
<dbReference type="Pfam" id="PF16414">
    <property type="entry name" value="NPC1_N"/>
    <property type="match status" value="1"/>
</dbReference>
<reference evidence="3 4" key="1">
    <citation type="submission" date="2019-09" db="EMBL/GenBank/DDBJ databases">
        <title>Bird 10,000 Genomes (B10K) Project - Family phase.</title>
        <authorList>
            <person name="Zhang G."/>
        </authorList>
    </citation>
    <scope>NUCLEOTIDE SEQUENCE [LARGE SCALE GENOMIC DNA]</scope>
    <source>
        <strain evidence="3">B10K-DU-001-02</strain>
        <tissue evidence="3">Muscle</tissue>
    </source>
</reference>
<keyword evidence="4" id="KW-1185">Reference proteome</keyword>
<feature type="non-terminal residue" evidence="3">
    <location>
        <position position="1"/>
    </location>
</feature>
<accession>A0A7K9A9Z4</accession>
<dbReference type="GO" id="GO:0030299">
    <property type="term" value="P:intestinal cholesterol absorption"/>
    <property type="evidence" value="ECO:0007669"/>
    <property type="project" value="TreeGrafter"/>
</dbReference>
<gene>
    <name evidence="3" type="primary">Npc1l1_3</name>
    <name evidence="3" type="ORF">GRAVAR_R15325</name>
</gene>
<dbReference type="GO" id="GO:0005886">
    <property type="term" value="C:plasma membrane"/>
    <property type="evidence" value="ECO:0007669"/>
    <property type="project" value="TreeGrafter"/>
</dbReference>
<name>A0A7K9A9Z4_9PASS</name>
<protein>
    <submittedName>
        <fullName evidence="3">NPCL1 protein</fullName>
    </submittedName>
</protein>
<dbReference type="GO" id="GO:0015485">
    <property type="term" value="F:cholesterol binding"/>
    <property type="evidence" value="ECO:0007669"/>
    <property type="project" value="TreeGrafter"/>
</dbReference>
<dbReference type="EMBL" id="VWZG01011518">
    <property type="protein sequence ID" value="NXG24448.1"/>
    <property type="molecule type" value="Genomic_DNA"/>
</dbReference>
<sequence>TPTHRAGYCAFYGECGPNPDLKAWNVSSQVPCLSNTPARVATGTLLSLLRSVCPDLARGDSETTKVCCTYEQLRALQLSVAISGAVLARCPSCARNFASIYCHNTCSPDQSLFINVTRVAKPKAEQSMAVVEYQSFYRQRFADEAFASCRGVRLPATGGFAISTMCGRYGAQFCTPQRWLDFQGDTSNGLAPLDIDFQLVPNGTVAGDGIEPLDARVWRCAEAPSAQEEPCSCQDCAAACPPLVPPTDPPPPFRLGEADGVLVICILVFAVLAIVFLVALLCQRGSKAA</sequence>
<comment type="caution">
    <text evidence="3">The sequence shown here is derived from an EMBL/GenBank/DDBJ whole genome shotgun (WGS) entry which is preliminary data.</text>
</comment>
<evidence type="ECO:0000259" key="2">
    <source>
        <dbReference type="Pfam" id="PF16414"/>
    </source>
</evidence>